<proteinExistence type="predicted"/>
<dbReference type="Pfam" id="PF23055">
    <property type="entry name" value="DUF7041"/>
    <property type="match status" value="1"/>
</dbReference>
<organism evidence="2 3">
    <name type="scientific">Aedes albopictus</name>
    <name type="common">Asian tiger mosquito</name>
    <name type="synonym">Stegomyia albopicta</name>
    <dbReference type="NCBI Taxonomy" id="7160"/>
    <lineage>
        <taxon>Eukaryota</taxon>
        <taxon>Metazoa</taxon>
        <taxon>Ecdysozoa</taxon>
        <taxon>Arthropoda</taxon>
        <taxon>Hexapoda</taxon>
        <taxon>Insecta</taxon>
        <taxon>Pterygota</taxon>
        <taxon>Neoptera</taxon>
        <taxon>Endopterygota</taxon>
        <taxon>Diptera</taxon>
        <taxon>Nematocera</taxon>
        <taxon>Culicoidea</taxon>
        <taxon>Culicidae</taxon>
        <taxon>Culicinae</taxon>
        <taxon>Aedini</taxon>
        <taxon>Aedes</taxon>
        <taxon>Stegomyia</taxon>
    </lineage>
</organism>
<reference evidence="3" key="1">
    <citation type="journal article" date="2015" name="Proc. Natl. Acad. Sci. U.S.A.">
        <title>Genome sequence of the Asian Tiger mosquito, Aedes albopictus, reveals insights into its biology, genetics, and evolution.</title>
        <authorList>
            <person name="Chen X.G."/>
            <person name="Jiang X."/>
            <person name="Gu J."/>
            <person name="Xu M."/>
            <person name="Wu Y."/>
            <person name="Deng Y."/>
            <person name="Zhang C."/>
            <person name="Bonizzoni M."/>
            <person name="Dermauw W."/>
            <person name="Vontas J."/>
            <person name="Armbruster P."/>
            <person name="Huang X."/>
            <person name="Yang Y."/>
            <person name="Zhang H."/>
            <person name="He W."/>
            <person name="Peng H."/>
            <person name="Liu Y."/>
            <person name="Wu K."/>
            <person name="Chen J."/>
            <person name="Lirakis M."/>
            <person name="Topalis P."/>
            <person name="Van Leeuwen T."/>
            <person name="Hall A.B."/>
            <person name="Jiang X."/>
            <person name="Thorpe C."/>
            <person name="Mueller R.L."/>
            <person name="Sun C."/>
            <person name="Waterhouse R.M."/>
            <person name="Yan G."/>
            <person name="Tu Z.J."/>
            <person name="Fang X."/>
            <person name="James A.A."/>
        </authorList>
    </citation>
    <scope>NUCLEOTIDE SEQUENCE [LARGE SCALE GENOMIC DNA]</scope>
    <source>
        <strain evidence="3">Foshan</strain>
    </source>
</reference>
<dbReference type="PANTHER" id="PTHR33327:SF3">
    <property type="entry name" value="RNA-DIRECTED DNA POLYMERASE"/>
    <property type="match status" value="1"/>
</dbReference>
<keyword evidence="3" id="KW-1185">Reference proteome</keyword>
<evidence type="ECO:0000313" key="3">
    <source>
        <dbReference type="Proteomes" id="UP000069940"/>
    </source>
</evidence>
<name>A0ABM1XKN5_AEDAL</name>
<dbReference type="PANTHER" id="PTHR33327">
    <property type="entry name" value="ENDONUCLEASE"/>
    <property type="match status" value="1"/>
</dbReference>
<dbReference type="GeneID" id="134290069"/>
<dbReference type="RefSeq" id="XP_062713041.1">
    <property type="nucleotide sequence ID" value="XM_062857057.1"/>
</dbReference>
<dbReference type="InterPro" id="IPR055469">
    <property type="entry name" value="DUF7041"/>
</dbReference>
<evidence type="ECO:0000259" key="1">
    <source>
        <dbReference type="Pfam" id="PF23055"/>
    </source>
</evidence>
<reference evidence="2" key="2">
    <citation type="submission" date="2025-05" db="UniProtKB">
        <authorList>
            <consortium name="EnsemblMetazoa"/>
        </authorList>
    </citation>
    <scope>IDENTIFICATION</scope>
    <source>
        <strain evidence="2">Foshan</strain>
    </source>
</reference>
<dbReference type="EnsemblMetazoa" id="AALFPA23_000548.R347">
    <property type="protein sequence ID" value="AALFPA23_000548.P347"/>
    <property type="gene ID" value="AALFPA23_000548"/>
</dbReference>
<dbReference type="Proteomes" id="UP000069940">
    <property type="component" value="Unassembled WGS sequence"/>
</dbReference>
<protein>
    <recommendedName>
        <fullName evidence="1">DUF7041 domain-containing protein</fullName>
    </recommendedName>
</protein>
<feature type="domain" description="DUF7041" evidence="1">
    <location>
        <begin position="21"/>
        <end position="103"/>
    </location>
</feature>
<sequence length="192" mass="21129">MPNRNDAAAAAATAAFVSVKLPDFWKSDPAMWFAQAEAQFHLAKIVSDETKFYHIVAKVDQSVICHIADLVATPPAADKYQAVKDRLIARFALSAEHRFEQLLGSHDLGDMRPTHLLAKMRELSTGLGVDDSLLKMIFIQRLPAGIRPILTCHDGTIDKLAEMADKITDSSSQTTVGMQQSLGIQNWTMLVP</sequence>
<evidence type="ECO:0000313" key="2">
    <source>
        <dbReference type="EnsemblMetazoa" id="AALFPA23_000548.P347"/>
    </source>
</evidence>
<accession>A0ABM1XKN5</accession>